<name>A0A7T7HZI8_9ACTN</name>
<organism evidence="2 3">
    <name type="scientific">Streptomyces liliifuscus</name>
    <dbReference type="NCBI Taxonomy" id="2797636"/>
    <lineage>
        <taxon>Bacteria</taxon>
        <taxon>Bacillati</taxon>
        <taxon>Actinomycetota</taxon>
        <taxon>Actinomycetes</taxon>
        <taxon>Kitasatosporales</taxon>
        <taxon>Streptomycetaceae</taxon>
        <taxon>Streptomyces</taxon>
    </lineage>
</organism>
<dbReference type="EMBL" id="CP066831">
    <property type="protein sequence ID" value="QQM38249.1"/>
    <property type="molecule type" value="Genomic_DNA"/>
</dbReference>
<dbReference type="Gene3D" id="3.40.50.720">
    <property type="entry name" value="NAD(P)-binding Rossmann-like Domain"/>
    <property type="match status" value="1"/>
</dbReference>
<dbReference type="Pfam" id="PF13460">
    <property type="entry name" value="NAD_binding_10"/>
    <property type="match status" value="1"/>
</dbReference>
<dbReference type="KEGG" id="slf:JEQ17_01285"/>
<dbReference type="SUPFAM" id="SSF51735">
    <property type="entry name" value="NAD(P)-binding Rossmann-fold domains"/>
    <property type="match status" value="1"/>
</dbReference>
<accession>A0A7T7HZI8</accession>
<gene>
    <name evidence="2" type="ORF">JEQ17_01285</name>
</gene>
<dbReference type="PANTHER" id="PTHR43355">
    <property type="entry name" value="FLAVIN REDUCTASE (NADPH)"/>
    <property type="match status" value="1"/>
</dbReference>
<dbReference type="AlphaFoldDB" id="A0A7T7HZI8"/>
<evidence type="ECO:0000259" key="1">
    <source>
        <dbReference type="Pfam" id="PF13460"/>
    </source>
</evidence>
<keyword evidence="3" id="KW-1185">Reference proteome</keyword>
<proteinExistence type="predicted"/>
<dbReference type="PANTHER" id="PTHR43355:SF2">
    <property type="entry name" value="FLAVIN REDUCTASE (NADPH)"/>
    <property type="match status" value="1"/>
</dbReference>
<dbReference type="Proteomes" id="UP000595636">
    <property type="component" value="Chromosome"/>
</dbReference>
<evidence type="ECO:0000313" key="2">
    <source>
        <dbReference type="EMBL" id="QQM38249.1"/>
    </source>
</evidence>
<dbReference type="InterPro" id="IPR016040">
    <property type="entry name" value="NAD(P)-bd_dom"/>
</dbReference>
<dbReference type="GO" id="GO:0004074">
    <property type="term" value="F:biliverdin reductase [NAD(P)H] activity"/>
    <property type="evidence" value="ECO:0007669"/>
    <property type="project" value="TreeGrafter"/>
</dbReference>
<protein>
    <submittedName>
        <fullName evidence="2">NAD(P)H-binding protein</fullName>
    </submittedName>
</protein>
<evidence type="ECO:0000313" key="3">
    <source>
        <dbReference type="Proteomes" id="UP000595636"/>
    </source>
</evidence>
<dbReference type="InterPro" id="IPR051606">
    <property type="entry name" value="Polyketide_Oxido-like"/>
</dbReference>
<dbReference type="RefSeq" id="WP_200393418.1">
    <property type="nucleotide sequence ID" value="NZ_CP066831.1"/>
</dbReference>
<reference evidence="2 3" key="1">
    <citation type="submission" date="2020-12" db="EMBL/GenBank/DDBJ databases">
        <title>A novel species.</title>
        <authorList>
            <person name="Li K."/>
        </authorList>
    </citation>
    <scope>NUCLEOTIDE SEQUENCE [LARGE SCALE GENOMIC DNA]</scope>
    <source>
        <strain evidence="2 3">ZYC-3</strain>
    </source>
</reference>
<dbReference type="GO" id="GO:0042602">
    <property type="term" value="F:riboflavin reductase (NADPH) activity"/>
    <property type="evidence" value="ECO:0007669"/>
    <property type="project" value="TreeGrafter"/>
</dbReference>
<dbReference type="InterPro" id="IPR036291">
    <property type="entry name" value="NAD(P)-bd_dom_sf"/>
</dbReference>
<sequence>MRITVFGGTGPTGLLLINQALAEGHEVVAYARMPAKLPSHQRLTAIRGQLDDALATGEAVRGSDAVLSVLGPGTNKAEIPPLISGYRSIIAAMREHGVDRLVALGTPSITDPADRRELKVGLMVTGIRKFQPMAYDAIVRIGQTVRDSGLKWTIVRVPLLTNGPKTAAINVRAVGDKGGVRLSRTNAAAFLLQQAADSTHIGAAPFITDK</sequence>
<feature type="domain" description="NAD(P)-binding" evidence="1">
    <location>
        <begin position="7"/>
        <end position="197"/>
    </location>
</feature>